<feature type="transmembrane region" description="Helical" evidence="1">
    <location>
        <begin position="21"/>
        <end position="39"/>
    </location>
</feature>
<name>A0A6G6GJJ1_9FLAO</name>
<feature type="transmembrane region" description="Helical" evidence="1">
    <location>
        <begin position="51"/>
        <end position="76"/>
    </location>
</feature>
<organism evidence="2 3">
    <name type="scientific">Rasiella rasia</name>
    <dbReference type="NCBI Taxonomy" id="2744027"/>
    <lineage>
        <taxon>Bacteria</taxon>
        <taxon>Pseudomonadati</taxon>
        <taxon>Bacteroidota</taxon>
        <taxon>Flavobacteriia</taxon>
        <taxon>Flavobacteriales</taxon>
        <taxon>Flavobacteriaceae</taxon>
        <taxon>Rasiella</taxon>
    </lineage>
</organism>
<keyword evidence="1" id="KW-0472">Membrane</keyword>
<evidence type="ECO:0000256" key="1">
    <source>
        <dbReference type="SAM" id="Phobius"/>
    </source>
</evidence>
<dbReference type="AlphaFoldDB" id="A0A6G6GJJ1"/>
<evidence type="ECO:0000313" key="2">
    <source>
        <dbReference type="EMBL" id="QIE58708.1"/>
    </source>
</evidence>
<reference evidence="2 3" key="1">
    <citation type="submission" date="2020-02" db="EMBL/GenBank/DDBJ databases">
        <title>Complete genome sequence of Flavobacteriaceae bacterium.</title>
        <authorList>
            <person name="Kim S.-J."/>
            <person name="Kim Y.-S."/>
            <person name="Kim K.-H."/>
        </authorList>
    </citation>
    <scope>NUCLEOTIDE SEQUENCE [LARGE SCALE GENOMIC DNA]</scope>
    <source>
        <strain evidence="2 3">RR4-40</strain>
    </source>
</reference>
<dbReference type="KEGG" id="mgel:G5B37_03765"/>
<accession>A0A6G6GJJ1</accession>
<sequence>MEKIAQNIKLGTKTWISKIGLILFFIGLLSVFGFFILWVSGNSLPSEMQFLYYGFVIGDSLLYSGLTGLILTLLGIRIANFRIYENANLIFQPGEEIQLISKAERIEIEKWQIGKIFVRKEWFSNDYKFRIKTTTNKEYYLRADKSLIDKFSNKFEHKMNLRNAV</sequence>
<evidence type="ECO:0000313" key="3">
    <source>
        <dbReference type="Proteomes" id="UP000505306"/>
    </source>
</evidence>
<keyword evidence="1" id="KW-0812">Transmembrane</keyword>
<dbReference type="EMBL" id="CP049057">
    <property type="protein sequence ID" value="QIE58708.1"/>
    <property type="molecule type" value="Genomic_DNA"/>
</dbReference>
<dbReference type="Proteomes" id="UP000505306">
    <property type="component" value="Chromosome"/>
</dbReference>
<dbReference type="RefSeq" id="WP_164678739.1">
    <property type="nucleotide sequence ID" value="NZ_CP049057.1"/>
</dbReference>
<keyword evidence="3" id="KW-1185">Reference proteome</keyword>
<gene>
    <name evidence="2" type="ORF">G5B37_03765</name>
</gene>
<keyword evidence="1" id="KW-1133">Transmembrane helix</keyword>
<protein>
    <submittedName>
        <fullName evidence="2">Uncharacterized protein</fullName>
    </submittedName>
</protein>
<proteinExistence type="predicted"/>